<dbReference type="CTD" id="1543"/>
<keyword evidence="4 11" id="KW-0479">Metal-binding</keyword>
<dbReference type="GeneID" id="110084465"/>
<dbReference type="InParanoid" id="A0A6J0UN02"/>
<dbReference type="PROSITE" id="PS00086">
    <property type="entry name" value="CYTOCHROME_P450"/>
    <property type="match status" value="1"/>
</dbReference>
<dbReference type="InterPro" id="IPR001128">
    <property type="entry name" value="Cyt_P450"/>
</dbReference>
<evidence type="ECO:0000256" key="13">
    <source>
        <dbReference type="RuleBase" id="RU368045"/>
    </source>
</evidence>
<dbReference type="GO" id="GO:0005506">
    <property type="term" value="F:iron ion binding"/>
    <property type="evidence" value="ECO:0007669"/>
    <property type="project" value="UniProtKB-UniRule"/>
</dbReference>
<keyword evidence="8 11" id="KW-0408">Iron</keyword>
<dbReference type="InterPro" id="IPR002401">
    <property type="entry name" value="Cyt_P450_E_grp-I"/>
</dbReference>
<dbReference type="Pfam" id="PF00067">
    <property type="entry name" value="p450"/>
    <property type="match status" value="1"/>
</dbReference>
<feature type="binding site" description="axial binding residue" evidence="11">
    <location>
        <position position="462"/>
    </location>
    <ligand>
        <name>heme</name>
        <dbReference type="ChEBI" id="CHEBI:30413"/>
    </ligand>
    <ligandPart>
        <name>Fe</name>
        <dbReference type="ChEBI" id="CHEBI:18248"/>
    </ligandPart>
</feature>
<evidence type="ECO:0000256" key="5">
    <source>
        <dbReference type="ARBA" id="ARBA00022824"/>
    </source>
</evidence>
<comment type="subcellular location">
    <subcellularLocation>
        <location evidence="13">Endoplasmic reticulum membrane</location>
        <topology evidence="13">Peripheral membrane protein</topology>
    </subcellularLocation>
    <subcellularLocation>
        <location evidence="13">Microsome membrane</location>
        <topology evidence="13">Peripheral membrane protein</topology>
    </subcellularLocation>
</comment>
<dbReference type="EC" id="1.14.14.1" evidence="13"/>
<keyword evidence="9 12" id="KW-0503">Monooxygenase</keyword>
<comment type="similarity">
    <text evidence="2 12">Belongs to the cytochrome P450 family.</text>
</comment>
<evidence type="ECO:0000256" key="1">
    <source>
        <dbReference type="ARBA" id="ARBA00001971"/>
    </source>
</evidence>
<dbReference type="RefSeq" id="XP_020659499.2">
    <property type="nucleotide sequence ID" value="XM_020803840.2"/>
</dbReference>
<dbReference type="GO" id="GO:0005789">
    <property type="term" value="C:endoplasmic reticulum membrane"/>
    <property type="evidence" value="ECO:0007669"/>
    <property type="project" value="UniProtKB-SubCell"/>
</dbReference>
<proteinExistence type="inferred from homology"/>
<dbReference type="KEGG" id="pvt:110084465"/>
<evidence type="ECO:0000256" key="3">
    <source>
        <dbReference type="ARBA" id="ARBA00022617"/>
    </source>
</evidence>
<evidence type="ECO:0000256" key="2">
    <source>
        <dbReference type="ARBA" id="ARBA00010617"/>
    </source>
</evidence>
<dbReference type="GO" id="GO:0004508">
    <property type="term" value="F:steroid 17-alpha-monooxygenase activity"/>
    <property type="evidence" value="ECO:0007669"/>
    <property type="project" value="TreeGrafter"/>
</dbReference>
<evidence type="ECO:0000256" key="4">
    <source>
        <dbReference type="ARBA" id="ARBA00022723"/>
    </source>
</evidence>
<evidence type="ECO:0000256" key="10">
    <source>
        <dbReference type="ARBA" id="ARBA00023136"/>
    </source>
</evidence>
<comment type="function">
    <text evidence="13">Cytochromes P450 are a group of heme-thiolate monooxygenases. They oxidize a variety of structurally unrelated compounds, including steroids, fatty acids, and xenobiotics.</text>
</comment>
<dbReference type="Proteomes" id="UP001652642">
    <property type="component" value="Chromosome 12"/>
</dbReference>
<accession>A0A6J0UN02</accession>
<dbReference type="Gene3D" id="1.10.630.10">
    <property type="entry name" value="Cytochrome P450"/>
    <property type="match status" value="1"/>
</dbReference>
<dbReference type="GO" id="GO:0020037">
    <property type="term" value="F:heme binding"/>
    <property type="evidence" value="ECO:0007669"/>
    <property type="project" value="UniProtKB-UniRule"/>
</dbReference>
<dbReference type="PRINTS" id="PR00463">
    <property type="entry name" value="EP450I"/>
</dbReference>
<dbReference type="OrthoDB" id="1055148at2759"/>
<evidence type="ECO:0000256" key="6">
    <source>
        <dbReference type="ARBA" id="ARBA00022848"/>
    </source>
</evidence>
<dbReference type="SUPFAM" id="SSF48264">
    <property type="entry name" value="Cytochrome P450"/>
    <property type="match status" value="1"/>
</dbReference>
<evidence type="ECO:0000313" key="14">
    <source>
        <dbReference type="Proteomes" id="UP001652642"/>
    </source>
</evidence>
<reference evidence="15" key="1">
    <citation type="submission" date="2025-08" db="UniProtKB">
        <authorList>
            <consortium name="RefSeq"/>
        </authorList>
    </citation>
    <scope>IDENTIFICATION</scope>
</reference>
<evidence type="ECO:0000256" key="9">
    <source>
        <dbReference type="ARBA" id="ARBA00023033"/>
    </source>
</evidence>
<keyword evidence="7 12" id="KW-0560">Oxidoreductase</keyword>
<name>A0A6J0UN02_9SAUR</name>
<evidence type="ECO:0000256" key="12">
    <source>
        <dbReference type="RuleBase" id="RU000461"/>
    </source>
</evidence>
<comment type="cofactor">
    <cofactor evidence="1 11 13">
        <name>heme</name>
        <dbReference type="ChEBI" id="CHEBI:30413"/>
    </cofactor>
</comment>
<dbReference type="AlphaFoldDB" id="A0A6J0UN02"/>
<sequence>MMFALMGSPGVTPLTEILAVFTISFLLLVAVKSFWNRVPPGFKRLPGPRGYPLIGNILDLGKNPHLTLAQMSEKYGDVMLIILGTRPILVLSGLETIRQALIKQGDDFVARPDLYSFQFIADGQSLSFGRSSKEAWRSRRKLARNALKIFSTSASPMSSMCPLEDSVSKEADYLIAKFQELMKEKNRFEPYRYLVISVANVICAMCFGKRYTHEDQELLSMVNLNNEFGEAAASGNPADFIPILKYLPNRTMKAFKDLNQRFNALVQKIIKEHYANFDKNNIRDITDSLIEHCQSKNLDVNANVQLEDDKIVNIVNDIFGAGFDTVTTALSWCLMYLVTYPEIQKKIQQEIDQVLGRERKPKLSDRSVLHYTEAFILEVFRYSSFVPFTIPHCTTKDTVLNGYAIPRDTCVFVNQWQVNHDPKLWDNPSSFNPERFLAADGSGINRVESEKVLLFGLGKRRCIGENIGRGQIFLFLTTLLQKLEFSVCHREMLDITPEYGLTMKHKRCEDFQIKLR</sequence>
<organism evidence="14 15">
    <name type="scientific">Pogona vitticeps</name>
    <name type="common">central bearded dragon</name>
    <dbReference type="NCBI Taxonomy" id="103695"/>
    <lineage>
        <taxon>Eukaryota</taxon>
        <taxon>Metazoa</taxon>
        <taxon>Chordata</taxon>
        <taxon>Craniata</taxon>
        <taxon>Vertebrata</taxon>
        <taxon>Euteleostomi</taxon>
        <taxon>Lepidosauria</taxon>
        <taxon>Squamata</taxon>
        <taxon>Bifurcata</taxon>
        <taxon>Unidentata</taxon>
        <taxon>Episquamata</taxon>
        <taxon>Toxicofera</taxon>
        <taxon>Iguania</taxon>
        <taxon>Acrodonta</taxon>
        <taxon>Agamidae</taxon>
        <taxon>Amphibolurinae</taxon>
        <taxon>Pogona</taxon>
    </lineage>
</organism>
<gene>
    <name evidence="15" type="primary">CYP1A1</name>
</gene>
<keyword evidence="10" id="KW-0472">Membrane</keyword>
<dbReference type="GO" id="GO:0042446">
    <property type="term" value="P:hormone biosynthetic process"/>
    <property type="evidence" value="ECO:0007669"/>
    <property type="project" value="TreeGrafter"/>
</dbReference>
<dbReference type="InterPro" id="IPR036396">
    <property type="entry name" value="Cyt_P450_sf"/>
</dbReference>
<keyword evidence="14" id="KW-1185">Reference proteome</keyword>
<dbReference type="InterPro" id="IPR017972">
    <property type="entry name" value="Cyt_P450_CS"/>
</dbReference>
<keyword evidence="6 13" id="KW-0492">Microsome</keyword>
<dbReference type="PRINTS" id="PR00385">
    <property type="entry name" value="P450"/>
</dbReference>
<dbReference type="GO" id="GO:0042448">
    <property type="term" value="P:progesterone metabolic process"/>
    <property type="evidence" value="ECO:0007669"/>
    <property type="project" value="TreeGrafter"/>
</dbReference>
<keyword evidence="3 11" id="KW-0349">Heme</keyword>
<keyword evidence="5 13" id="KW-0256">Endoplasmic reticulum</keyword>
<dbReference type="InterPro" id="IPR008066">
    <property type="entry name" value="Cyt_P450_E_grp-I_CYP1"/>
</dbReference>
<dbReference type="PRINTS" id="PR01683">
    <property type="entry name" value="EP450ICYP1A"/>
</dbReference>
<dbReference type="CDD" id="cd20676">
    <property type="entry name" value="CYP1A"/>
    <property type="match status" value="1"/>
</dbReference>
<protein>
    <recommendedName>
        <fullName evidence="13">Cytochrome P450 1A</fullName>
        <ecNumber evidence="13">1.14.14.1</ecNumber>
    </recommendedName>
</protein>
<dbReference type="PANTHER" id="PTHR24289:SF21">
    <property type="entry name" value="CYTOCHROME P450 1A"/>
    <property type="match status" value="1"/>
</dbReference>
<evidence type="ECO:0000313" key="15">
    <source>
        <dbReference type="RefSeq" id="XP_020659499.2"/>
    </source>
</evidence>
<dbReference type="PANTHER" id="PTHR24289">
    <property type="entry name" value="STEROID 17-ALPHA-HYDROXYLASE/17,20 LYASE"/>
    <property type="match status" value="1"/>
</dbReference>
<evidence type="ECO:0000256" key="8">
    <source>
        <dbReference type="ARBA" id="ARBA00023004"/>
    </source>
</evidence>
<evidence type="ECO:0000256" key="7">
    <source>
        <dbReference type="ARBA" id="ARBA00023002"/>
    </source>
</evidence>
<dbReference type="FunCoup" id="A0A6J0UN02">
    <property type="interactions" value="15"/>
</dbReference>
<evidence type="ECO:0000256" key="11">
    <source>
        <dbReference type="PIRSR" id="PIRSR602401-1"/>
    </source>
</evidence>